<comment type="similarity">
    <text evidence="9">Belongs to the NAD synthetase family.</text>
</comment>
<dbReference type="PIRSF" id="PIRSF006630">
    <property type="entry name" value="NADS_GAT"/>
    <property type="match status" value="1"/>
</dbReference>
<dbReference type="PANTHER" id="PTHR23090">
    <property type="entry name" value="NH 3 /GLUTAMINE-DEPENDENT NAD + SYNTHETASE"/>
    <property type="match status" value="1"/>
</dbReference>
<gene>
    <name evidence="7" type="primary">nadE</name>
    <name evidence="12" type="ORF">ACFOLH_06885</name>
</gene>
<keyword evidence="5 7" id="KW-0067">ATP-binding</keyword>
<dbReference type="PANTHER" id="PTHR23090:SF9">
    <property type="entry name" value="GLUTAMINE-DEPENDENT NAD(+) SYNTHETASE"/>
    <property type="match status" value="1"/>
</dbReference>
<feature type="active site" description="For glutaminase activity" evidence="7">
    <location>
        <position position="130"/>
    </location>
</feature>
<feature type="active site" description="Proton acceptor; for glutaminase activity" evidence="7">
    <location>
        <position position="44"/>
    </location>
</feature>
<feature type="binding site" evidence="7">
    <location>
        <position position="195"/>
    </location>
    <ligand>
        <name>L-glutamine</name>
        <dbReference type="ChEBI" id="CHEBI:58359"/>
    </ligand>
</feature>
<dbReference type="Pfam" id="PF00795">
    <property type="entry name" value="CN_hydrolase"/>
    <property type="match status" value="1"/>
</dbReference>
<organism evidence="12 13">
    <name type="scientific">Aquipuribacter hungaricus</name>
    <dbReference type="NCBI Taxonomy" id="545624"/>
    <lineage>
        <taxon>Bacteria</taxon>
        <taxon>Bacillati</taxon>
        <taxon>Actinomycetota</taxon>
        <taxon>Actinomycetes</taxon>
        <taxon>Micrococcales</taxon>
        <taxon>Intrasporangiaceae</taxon>
        <taxon>Aquipuribacter</taxon>
    </lineage>
</organism>
<feature type="binding site" evidence="7">
    <location>
        <position position="438"/>
    </location>
    <ligand>
        <name>deamido-NAD(+)</name>
        <dbReference type="ChEBI" id="CHEBI:58437"/>
        <note>ligand shared between two neighboring subunits</note>
    </ligand>
</feature>
<feature type="region of interest" description="Disordered" evidence="10">
    <location>
        <begin position="480"/>
        <end position="502"/>
    </location>
</feature>
<dbReference type="InterPro" id="IPR014729">
    <property type="entry name" value="Rossmann-like_a/b/a_fold"/>
</dbReference>
<comment type="pathway">
    <text evidence="1 7 8">Cofactor biosynthesis; NAD(+) biosynthesis; NAD(+) from deamido-NAD(+) (L-Gln route): step 1/1.</text>
</comment>
<dbReference type="SUPFAM" id="SSF52402">
    <property type="entry name" value="Adenine nucleotide alpha hydrolases-like"/>
    <property type="match status" value="1"/>
</dbReference>
<feature type="domain" description="CN hydrolase" evidence="11">
    <location>
        <begin position="4"/>
        <end position="265"/>
    </location>
</feature>
<comment type="function">
    <text evidence="7">Catalyzes the ATP-dependent amidation of deamido-NAD to form NAD. Uses L-glutamine as a nitrogen source.</text>
</comment>
<dbReference type="NCBIfam" id="NF010588">
    <property type="entry name" value="PRK13981.1"/>
    <property type="match status" value="1"/>
</dbReference>
<comment type="caution">
    <text evidence="12">The sequence shown here is derived from an EMBL/GenBank/DDBJ whole genome shotgun (WGS) entry which is preliminary data.</text>
</comment>
<dbReference type="NCBIfam" id="TIGR00552">
    <property type="entry name" value="nadE"/>
    <property type="match status" value="1"/>
</dbReference>
<dbReference type="Pfam" id="PF02540">
    <property type="entry name" value="NAD_synthase"/>
    <property type="match status" value="1"/>
</dbReference>
<dbReference type="Proteomes" id="UP001595685">
    <property type="component" value="Unassembled WGS sequence"/>
</dbReference>
<evidence type="ECO:0000256" key="2">
    <source>
        <dbReference type="ARBA" id="ARBA00007145"/>
    </source>
</evidence>
<name>A0ABV7WGJ9_9MICO</name>
<keyword evidence="4 7" id="KW-0547">Nucleotide-binding</keyword>
<evidence type="ECO:0000256" key="9">
    <source>
        <dbReference type="RuleBase" id="RU003811"/>
    </source>
</evidence>
<dbReference type="InterPro" id="IPR003010">
    <property type="entry name" value="C-N_Hydrolase"/>
</dbReference>
<evidence type="ECO:0000313" key="12">
    <source>
        <dbReference type="EMBL" id="MFC3688062.1"/>
    </source>
</evidence>
<dbReference type="HAMAP" id="MF_02090">
    <property type="entry name" value="NadE_glutamine_dep"/>
    <property type="match status" value="1"/>
</dbReference>
<keyword evidence="13" id="KW-1185">Reference proteome</keyword>
<evidence type="ECO:0000256" key="5">
    <source>
        <dbReference type="ARBA" id="ARBA00022840"/>
    </source>
</evidence>
<comment type="similarity">
    <text evidence="2 7 8">In the C-terminal section; belongs to the NAD synthetase family.</text>
</comment>
<keyword evidence="6 7" id="KW-0520">NAD</keyword>
<evidence type="ECO:0000256" key="7">
    <source>
        <dbReference type="HAMAP-Rule" id="MF_02090"/>
    </source>
</evidence>
<dbReference type="Gene3D" id="3.60.110.10">
    <property type="entry name" value="Carbon-nitrogen hydrolase"/>
    <property type="match status" value="1"/>
</dbReference>
<evidence type="ECO:0000256" key="10">
    <source>
        <dbReference type="SAM" id="MobiDB-lite"/>
    </source>
</evidence>
<feature type="binding site" evidence="7">
    <location>
        <position position="201"/>
    </location>
    <ligand>
        <name>L-glutamine</name>
        <dbReference type="ChEBI" id="CHEBI:58359"/>
    </ligand>
</feature>
<dbReference type="InterPro" id="IPR014445">
    <property type="entry name" value="Gln-dep_NAD_synthase"/>
</dbReference>
<dbReference type="RefSeq" id="WP_340292976.1">
    <property type="nucleotide sequence ID" value="NZ_JBBEOI010000090.1"/>
</dbReference>
<protein>
    <recommendedName>
        <fullName evidence="7 8">Glutamine-dependent NAD(+) synthetase</fullName>
        <ecNumber evidence="7 8">6.3.5.1</ecNumber>
    </recommendedName>
    <alternativeName>
        <fullName evidence="7 8">NAD(+) synthase [glutamine-hydrolyzing]</fullName>
    </alternativeName>
</protein>
<dbReference type="InterPro" id="IPR036526">
    <property type="entry name" value="C-N_Hydrolase_sf"/>
</dbReference>
<dbReference type="SUPFAM" id="SSF56317">
    <property type="entry name" value="Carbon-nitrogen hydrolase"/>
    <property type="match status" value="1"/>
</dbReference>
<dbReference type="EMBL" id="JBHRWW010000003">
    <property type="protein sequence ID" value="MFC3688062.1"/>
    <property type="molecule type" value="Genomic_DNA"/>
</dbReference>
<dbReference type="InterPro" id="IPR003694">
    <property type="entry name" value="NAD_synthase"/>
</dbReference>
<evidence type="ECO:0000259" key="11">
    <source>
        <dbReference type="PROSITE" id="PS50263"/>
    </source>
</evidence>
<evidence type="ECO:0000313" key="13">
    <source>
        <dbReference type="Proteomes" id="UP001595685"/>
    </source>
</evidence>
<feature type="binding site" evidence="7">
    <location>
        <position position="554"/>
    </location>
    <ligand>
        <name>deamido-NAD(+)</name>
        <dbReference type="ChEBI" id="CHEBI:58437"/>
        <note>ligand shared between two neighboring subunits</note>
    </ligand>
</feature>
<dbReference type="CDD" id="cd00553">
    <property type="entry name" value="NAD_synthase"/>
    <property type="match status" value="1"/>
</dbReference>
<dbReference type="GO" id="GO:0003952">
    <property type="term" value="F:NAD+ synthase (glutamine-hydrolyzing) activity"/>
    <property type="evidence" value="ECO:0007669"/>
    <property type="project" value="UniProtKB-EC"/>
</dbReference>
<feature type="binding site" evidence="7">
    <location>
        <begin position="332"/>
        <end position="339"/>
    </location>
    <ligand>
        <name>ATP</name>
        <dbReference type="ChEBI" id="CHEBI:30616"/>
    </ligand>
</feature>
<evidence type="ECO:0000256" key="3">
    <source>
        <dbReference type="ARBA" id="ARBA00022598"/>
    </source>
</evidence>
<evidence type="ECO:0000256" key="8">
    <source>
        <dbReference type="PIRNR" id="PIRNR006630"/>
    </source>
</evidence>
<proteinExistence type="inferred from homology"/>
<dbReference type="EC" id="6.3.5.1" evidence="7 8"/>
<dbReference type="Gene3D" id="3.40.50.620">
    <property type="entry name" value="HUPs"/>
    <property type="match status" value="1"/>
</dbReference>
<comment type="caution">
    <text evidence="7">Lacks conserved residue(s) required for the propagation of feature annotation.</text>
</comment>
<dbReference type="PROSITE" id="PS50263">
    <property type="entry name" value="CN_HYDROLASE"/>
    <property type="match status" value="1"/>
</dbReference>
<evidence type="ECO:0000256" key="6">
    <source>
        <dbReference type="ARBA" id="ARBA00023027"/>
    </source>
</evidence>
<dbReference type="CDD" id="cd07570">
    <property type="entry name" value="GAT_Gln-NAD-synth"/>
    <property type="match status" value="1"/>
</dbReference>
<feature type="binding site" evidence="7">
    <location>
        <position position="409"/>
    </location>
    <ligand>
        <name>deamido-NAD(+)</name>
        <dbReference type="ChEBI" id="CHEBI:58437"/>
        <note>ligand shared between two neighboring subunits</note>
    </ligand>
</feature>
<dbReference type="InterPro" id="IPR022310">
    <property type="entry name" value="NAD/GMP_synthase"/>
</dbReference>
<keyword evidence="3 7" id="KW-0436">Ligase</keyword>
<evidence type="ECO:0000256" key="4">
    <source>
        <dbReference type="ARBA" id="ARBA00022741"/>
    </source>
</evidence>
<sequence>MPRLRLALAQVDTVVGDLAANVARARAAVAEAAAAGADLVALPEMCVTGYPVEDLALRPSFVAASRQAVADLARVVAEDGHGDVVVVVGYLDQDVDAAGRDVQRTGLPSLASQNCAAVLHGGEVVARYAKNHLPNSGVFDEQRIFAPGTHGQRVVVRGVDVAVLVCEDLWRDGGVTAQLAEAEHDPGLVLVVNASPYEQGKHRVRYDLCRSRAAETGCTVAYVNLVGGQDELVFDGQSLVVAPDGEVLARAPQFVEHVLVVDLDLPAGATDEGPGRLYDRVVVHADAGPEPQGRLRPVPVEPVEECEEVYRALVLGLRDYARKNGFTDVVLGLSGGIDSALVATLAVDALGAEHVHTVAMPTRYSSEHSLSDAAELAHRQGTRHRVVPVQPMVDAFVDGLGLAGLAEENVQARVRGVVLMGISNSEGQLVLAPGNKSELATGYSTVYGDAVGGFAPIKDVVKTLVWRLARWRNADALSRGEQAPIPESSIDKAPSAELRPGQVDSDSLPDYELLDAVVDGYVVGDLGHADLVARGASEELVDRVVRMVDRAEWKRRQYPPGTKVSAKAFGRDRRLPVTNRWVEPAARD</sequence>
<accession>A0ABV7WGJ9</accession>
<comment type="catalytic activity">
    <reaction evidence="7 8">
        <text>deamido-NAD(+) + L-glutamine + ATP + H2O = L-glutamate + AMP + diphosphate + NAD(+) + H(+)</text>
        <dbReference type="Rhea" id="RHEA:24384"/>
        <dbReference type="ChEBI" id="CHEBI:15377"/>
        <dbReference type="ChEBI" id="CHEBI:15378"/>
        <dbReference type="ChEBI" id="CHEBI:29985"/>
        <dbReference type="ChEBI" id="CHEBI:30616"/>
        <dbReference type="ChEBI" id="CHEBI:33019"/>
        <dbReference type="ChEBI" id="CHEBI:57540"/>
        <dbReference type="ChEBI" id="CHEBI:58359"/>
        <dbReference type="ChEBI" id="CHEBI:58437"/>
        <dbReference type="ChEBI" id="CHEBI:456215"/>
        <dbReference type="EC" id="6.3.5.1"/>
    </reaction>
</comment>
<reference evidence="13" key="1">
    <citation type="journal article" date="2019" name="Int. J. Syst. Evol. Microbiol.">
        <title>The Global Catalogue of Microorganisms (GCM) 10K type strain sequencing project: providing services to taxonomists for standard genome sequencing and annotation.</title>
        <authorList>
            <consortium name="The Broad Institute Genomics Platform"/>
            <consortium name="The Broad Institute Genome Sequencing Center for Infectious Disease"/>
            <person name="Wu L."/>
            <person name="Ma J."/>
        </authorList>
    </citation>
    <scope>NUCLEOTIDE SEQUENCE [LARGE SCALE GENOMIC DNA]</scope>
    <source>
        <strain evidence="13">NCAIM B.02333</strain>
    </source>
</reference>
<feature type="active site" description="Nucleophile; for glutaminase activity" evidence="7">
    <location>
        <position position="166"/>
    </location>
</feature>
<evidence type="ECO:0000256" key="1">
    <source>
        <dbReference type="ARBA" id="ARBA00005188"/>
    </source>
</evidence>